<dbReference type="RefSeq" id="XP_025527666.1">
    <property type="nucleotide sequence ID" value="XM_025677807.1"/>
</dbReference>
<protein>
    <submittedName>
        <fullName evidence="1">Uncharacterized protein</fullName>
    </submittedName>
</protein>
<dbReference type="Proteomes" id="UP000249497">
    <property type="component" value="Unassembled WGS sequence"/>
</dbReference>
<keyword evidence="2" id="KW-1185">Reference proteome</keyword>
<gene>
    <name evidence="1" type="ORF">BO86DRAFT_92314</name>
</gene>
<evidence type="ECO:0000313" key="1">
    <source>
        <dbReference type="EMBL" id="RAH81772.1"/>
    </source>
</evidence>
<dbReference type="GeneID" id="37181500"/>
<reference evidence="1 2" key="1">
    <citation type="submission" date="2018-02" db="EMBL/GenBank/DDBJ databases">
        <title>The genomes of Aspergillus section Nigri reveals drivers in fungal speciation.</title>
        <authorList>
            <consortium name="DOE Joint Genome Institute"/>
            <person name="Vesth T.C."/>
            <person name="Nybo J."/>
            <person name="Theobald S."/>
            <person name="Brandl J."/>
            <person name="Frisvad J.C."/>
            <person name="Nielsen K.F."/>
            <person name="Lyhne E.K."/>
            <person name="Kogle M.E."/>
            <person name="Kuo A."/>
            <person name="Riley R."/>
            <person name="Clum A."/>
            <person name="Nolan M."/>
            <person name="Lipzen A."/>
            <person name="Salamov A."/>
            <person name="Henrissat B."/>
            <person name="Wiebenga A."/>
            <person name="De vries R.P."/>
            <person name="Grigoriev I.V."/>
            <person name="Mortensen U.H."/>
            <person name="Andersen M.R."/>
            <person name="Baker S.E."/>
        </authorList>
    </citation>
    <scope>NUCLEOTIDE SEQUENCE [LARGE SCALE GENOMIC DNA]</scope>
    <source>
        <strain evidence="1 2">CBS 114.51</strain>
    </source>
</reference>
<dbReference type="EMBL" id="KZ824793">
    <property type="protein sequence ID" value="RAH81772.1"/>
    <property type="molecule type" value="Genomic_DNA"/>
</dbReference>
<name>A0A8T8X2B1_ASPJA</name>
<organism evidence="1 2">
    <name type="scientific">Aspergillus japonicus CBS 114.51</name>
    <dbReference type="NCBI Taxonomy" id="1448312"/>
    <lineage>
        <taxon>Eukaryota</taxon>
        <taxon>Fungi</taxon>
        <taxon>Dikarya</taxon>
        <taxon>Ascomycota</taxon>
        <taxon>Pezizomycotina</taxon>
        <taxon>Eurotiomycetes</taxon>
        <taxon>Eurotiomycetidae</taxon>
        <taxon>Eurotiales</taxon>
        <taxon>Aspergillaceae</taxon>
        <taxon>Aspergillus</taxon>
        <taxon>Aspergillus subgen. Circumdati</taxon>
    </lineage>
</organism>
<sequence>MMAVAAAWSQAVAELWGFEFPIQAFYNITVTLHLTNWPGSALQSTQYHMYMLSCSIVMAHIAYLQGSVKWGVLQCRESVFSGYAINTSPFFGIRPIKADKFIAVLVSS</sequence>
<accession>A0A8T8X2B1</accession>
<dbReference type="AlphaFoldDB" id="A0A8T8X2B1"/>
<proteinExistence type="predicted"/>
<evidence type="ECO:0000313" key="2">
    <source>
        <dbReference type="Proteomes" id="UP000249497"/>
    </source>
</evidence>